<dbReference type="SUPFAM" id="SSF53850">
    <property type="entry name" value="Periplasmic binding protein-like II"/>
    <property type="match status" value="1"/>
</dbReference>
<feature type="domain" description="HTH lysR-type" evidence="5">
    <location>
        <begin position="4"/>
        <end position="61"/>
    </location>
</feature>
<dbReference type="CDD" id="cd08422">
    <property type="entry name" value="PBP2_CrgA_like"/>
    <property type="match status" value="1"/>
</dbReference>
<keyword evidence="7" id="KW-1185">Reference proteome</keyword>
<dbReference type="FunFam" id="1.10.10.10:FF:000001">
    <property type="entry name" value="LysR family transcriptional regulator"/>
    <property type="match status" value="1"/>
</dbReference>
<reference evidence="7" key="1">
    <citation type="submission" date="2018-03" db="EMBL/GenBank/DDBJ databases">
        <authorList>
            <person name="Rodrigo-Torres L."/>
            <person name="Arahal R. D."/>
            <person name="Lucena T."/>
        </authorList>
    </citation>
    <scope>NUCLEOTIDE SEQUENCE [LARGE SCALE GENOMIC DNA]</scope>
    <source>
        <strain evidence="7">CECT 7615</strain>
    </source>
</reference>
<evidence type="ECO:0000256" key="1">
    <source>
        <dbReference type="ARBA" id="ARBA00009437"/>
    </source>
</evidence>
<evidence type="ECO:0000256" key="2">
    <source>
        <dbReference type="ARBA" id="ARBA00023015"/>
    </source>
</evidence>
<keyword evidence="4" id="KW-0804">Transcription</keyword>
<sequence length="301" mass="33186">MKKPNLNRLEYFVAIAEAGTITAAAERMRISKAVVSKQLQLLEEELGATLVVRNSRHLNLTETGQSFYEAARASVAQAEEAFEMVRQGRAEPTGNLRITAPLDMGVTYVSPVVAEFRNAYPAVTVDLTLSDTRFDPVEARFDIAYRVGWLADSANVARKLADFQQIVLSSPELAEQFGPPDHPDELAAFPFVEHRALPNSLIWQFSKATGERTEVQMSPALRADVTPAIKAMVLEGAGISILPDFFAKKEIEDGTLIQLVPDWTLPSGGIYAVYPPTQFRSAATKQFAEMFAARLRKSLIL</sequence>
<dbReference type="PANTHER" id="PTHR30537:SF66">
    <property type="entry name" value="IRON-REGULATED VIRULENCE REGULATORY PROTEIN IRGB"/>
    <property type="match status" value="1"/>
</dbReference>
<evidence type="ECO:0000256" key="4">
    <source>
        <dbReference type="ARBA" id="ARBA00023163"/>
    </source>
</evidence>
<name>A0A2R8C6P6_9RHOB</name>
<dbReference type="Pfam" id="PF00126">
    <property type="entry name" value="HTH_1"/>
    <property type="match status" value="1"/>
</dbReference>
<evidence type="ECO:0000313" key="7">
    <source>
        <dbReference type="Proteomes" id="UP000244898"/>
    </source>
</evidence>
<evidence type="ECO:0000313" key="6">
    <source>
        <dbReference type="EMBL" id="SPJ28107.1"/>
    </source>
</evidence>
<dbReference type="InterPro" id="IPR058163">
    <property type="entry name" value="LysR-type_TF_proteobact-type"/>
</dbReference>
<dbReference type="PANTHER" id="PTHR30537">
    <property type="entry name" value="HTH-TYPE TRANSCRIPTIONAL REGULATOR"/>
    <property type="match status" value="1"/>
</dbReference>
<keyword evidence="2" id="KW-0805">Transcription regulation</keyword>
<dbReference type="PRINTS" id="PR00039">
    <property type="entry name" value="HTHLYSR"/>
</dbReference>
<dbReference type="RefSeq" id="WP_108786358.1">
    <property type="nucleotide sequence ID" value="NZ_ONZG01000003.1"/>
</dbReference>
<protein>
    <submittedName>
        <fullName evidence="6">HTH-type transcriptional regulator DmlR</fullName>
    </submittedName>
</protein>
<keyword evidence="3" id="KW-0238">DNA-binding</keyword>
<dbReference type="GO" id="GO:0003700">
    <property type="term" value="F:DNA-binding transcription factor activity"/>
    <property type="evidence" value="ECO:0007669"/>
    <property type="project" value="InterPro"/>
</dbReference>
<dbReference type="Gene3D" id="1.10.10.10">
    <property type="entry name" value="Winged helix-like DNA-binding domain superfamily/Winged helix DNA-binding domain"/>
    <property type="match status" value="1"/>
</dbReference>
<accession>A0A2R8C6P6</accession>
<dbReference type="InterPro" id="IPR036390">
    <property type="entry name" value="WH_DNA-bd_sf"/>
</dbReference>
<proteinExistence type="inferred from homology"/>
<dbReference type="Proteomes" id="UP000244898">
    <property type="component" value="Unassembled WGS sequence"/>
</dbReference>
<dbReference type="AlphaFoldDB" id="A0A2R8C6P6"/>
<dbReference type="SUPFAM" id="SSF46785">
    <property type="entry name" value="Winged helix' DNA-binding domain"/>
    <property type="match status" value="1"/>
</dbReference>
<dbReference type="InterPro" id="IPR036388">
    <property type="entry name" value="WH-like_DNA-bd_sf"/>
</dbReference>
<evidence type="ECO:0000259" key="5">
    <source>
        <dbReference type="PROSITE" id="PS50931"/>
    </source>
</evidence>
<evidence type="ECO:0000256" key="3">
    <source>
        <dbReference type="ARBA" id="ARBA00023125"/>
    </source>
</evidence>
<dbReference type="Pfam" id="PF03466">
    <property type="entry name" value="LysR_substrate"/>
    <property type="match status" value="1"/>
</dbReference>
<gene>
    <name evidence="6" type="primary">dmlR_2</name>
    <name evidence="6" type="ORF">TRM7615_01603</name>
</gene>
<dbReference type="GO" id="GO:0006351">
    <property type="term" value="P:DNA-templated transcription"/>
    <property type="evidence" value="ECO:0007669"/>
    <property type="project" value="TreeGrafter"/>
</dbReference>
<comment type="similarity">
    <text evidence="1">Belongs to the LysR transcriptional regulatory family.</text>
</comment>
<dbReference type="EMBL" id="ONZG01000003">
    <property type="protein sequence ID" value="SPJ28107.1"/>
    <property type="molecule type" value="Genomic_DNA"/>
</dbReference>
<organism evidence="6 7">
    <name type="scientific">Falsiruegeria mediterranea M17</name>
    <dbReference type="NCBI Taxonomy" id="1200281"/>
    <lineage>
        <taxon>Bacteria</taxon>
        <taxon>Pseudomonadati</taxon>
        <taxon>Pseudomonadota</taxon>
        <taxon>Alphaproteobacteria</taxon>
        <taxon>Rhodobacterales</taxon>
        <taxon>Roseobacteraceae</taxon>
        <taxon>Falsiruegeria</taxon>
    </lineage>
</organism>
<dbReference type="GO" id="GO:0043565">
    <property type="term" value="F:sequence-specific DNA binding"/>
    <property type="evidence" value="ECO:0007669"/>
    <property type="project" value="TreeGrafter"/>
</dbReference>
<dbReference type="InterPro" id="IPR000847">
    <property type="entry name" value="LysR_HTH_N"/>
</dbReference>
<dbReference type="PROSITE" id="PS50931">
    <property type="entry name" value="HTH_LYSR"/>
    <property type="match status" value="1"/>
</dbReference>
<dbReference type="Gene3D" id="3.40.190.290">
    <property type="match status" value="1"/>
</dbReference>
<dbReference type="InterPro" id="IPR005119">
    <property type="entry name" value="LysR_subst-bd"/>
</dbReference>
<dbReference type="OrthoDB" id="9813056at2"/>